<evidence type="ECO:0000313" key="3">
    <source>
        <dbReference type="Proteomes" id="UP000051439"/>
    </source>
</evidence>
<protein>
    <recommendedName>
        <fullName evidence="1">DUF1659 domain-containing protein</fullName>
    </recommendedName>
</protein>
<dbReference type="PATRIC" id="fig|1423766.4.peg.1801"/>
<dbReference type="RefSeq" id="WP_054656102.1">
    <property type="nucleotide sequence ID" value="NZ_AZEB01000030.1"/>
</dbReference>
<dbReference type="EMBL" id="AZEB01000030">
    <property type="protein sequence ID" value="KRL20330.1"/>
    <property type="molecule type" value="Genomic_DNA"/>
</dbReference>
<reference evidence="2 3" key="1">
    <citation type="journal article" date="2015" name="Genome Announc.">
        <title>Expanding the biotechnology potential of lactobacilli through comparative genomics of 213 strains and associated genera.</title>
        <authorList>
            <person name="Sun Z."/>
            <person name="Harris H.M."/>
            <person name="McCann A."/>
            <person name="Guo C."/>
            <person name="Argimon S."/>
            <person name="Zhang W."/>
            <person name="Yang X."/>
            <person name="Jeffery I.B."/>
            <person name="Cooney J.C."/>
            <person name="Kagawa T.F."/>
            <person name="Liu W."/>
            <person name="Song Y."/>
            <person name="Salvetti E."/>
            <person name="Wrobel A."/>
            <person name="Rasinkangas P."/>
            <person name="Parkhill J."/>
            <person name="Rea M.C."/>
            <person name="O'Sullivan O."/>
            <person name="Ritari J."/>
            <person name="Douillard F.P."/>
            <person name="Paul Ross R."/>
            <person name="Yang R."/>
            <person name="Briner A.E."/>
            <person name="Felis G.E."/>
            <person name="de Vos W.M."/>
            <person name="Barrangou R."/>
            <person name="Klaenhammer T.R."/>
            <person name="Caufield P.W."/>
            <person name="Cui Y."/>
            <person name="Zhang H."/>
            <person name="O'Toole P.W."/>
        </authorList>
    </citation>
    <scope>NUCLEOTIDE SEQUENCE [LARGE SCALE GENOMIC DNA]</scope>
    <source>
        <strain evidence="2 3">DSM 19906</strain>
    </source>
</reference>
<keyword evidence="3" id="KW-1185">Reference proteome</keyword>
<organism evidence="2 3">
    <name type="scientific">Lentilactobacillus kisonensis DSM 19906 = JCM 15041</name>
    <dbReference type="NCBI Taxonomy" id="1423766"/>
    <lineage>
        <taxon>Bacteria</taxon>
        <taxon>Bacillati</taxon>
        <taxon>Bacillota</taxon>
        <taxon>Bacilli</taxon>
        <taxon>Lactobacillales</taxon>
        <taxon>Lactobacillaceae</taxon>
        <taxon>Lentilactobacillus</taxon>
    </lineage>
</organism>
<sequence>MQKEWMKASVSYTLVNADHKKGVKHSFSNVAKDVKAEAVSAFGNILETLVDGDITDAAVTSTDRVTVDEKATAPATPVVPVA</sequence>
<gene>
    <name evidence="2" type="ORF">FC98_GL001742</name>
</gene>
<dbReference type="Proteomes" id="UP000051439">
    <property type="component" value="Unassembled WGS sequence"/>
</dbReference>
<proteinExistence type="predicted"/>
<feature type="domain" description="DUF1659" evidence="1">
    <location>
        <begin position="2"/>
        <end position="65"/>
    </location>
</feature>
<dbReference type="Pfam" id="PF07872">
    <property type="entry name" value="DUF1659"/>
    <property type="match status" value="1"/>
</dbReference>
<comment type="caution">
    <text evidence="2">The sequence shown here is derived from an EMBL/GenBank/DDBJ whole genome shotgun (WGS) entry which is preliminary data.</text>
</comment>
<evidence type="ECO:0000313" key="2">
    <source>
        <dbReference type="EMBL" id="KRL20330.1"/>
    </source>
</evidence>
<dbReference type="InterPro" id="IPR012454">
    <property type="entry name" value="DUF1659"/>
</dbReference>
<accession>A0A0R1NS86</accession>
<name>A0A0R1NS86_9LACO</name>
<dbReference type="AlphaFoldDB" id="A0A0R1NS86"/>
<evidence type="ECO:0000259" key="1">
    <source>
        <dbReference type="Pfam" id="PF07872"/>
    </source>
</evidence>